<protein>
    <recommendedName>
        <fullName evidence="6">C2H2-type domain-containing protein</fullName>
    </recommendedName>
</protein>
<evidence type="ECO:0000313" key="4">
    <source>
        <dbReference type="Proteomes" id="UP000038830"/>
    </source>
</evidence>
<gene>
    <name evidence="2" type="ORF">BN1211_3289</name>
    <name evidence="3" type="ORF">CYBJADRAFT_169251</name>
</gene>
<evidence type="ECO:0000256" key="1">
    <source>
        <dbReference type="SAM" id="MobiDB-lite"/>
    </source>
</evidence>
<dbReference type="EMBL" id="KV453939">
    <property type="protein sequence ID" value="ODV71619.1"/>
    <property type="molecule type" value="Genomic_DNA"/>
</dbReference>
<dbReference type="OrthoDB" id="4095993at2759"/>
<keyword evidence="5" id="KW-1185">Reference proteome</keyword>
<organism evidence="2 4">
    <name type="scientific">Cyberlindnera jadinii (strain ATCC 18201 / CBS 1600 / BCRC 20928 / JCM 3617 / NBRC 0987 / NRRL Y-1542)</name>
    <name type="common">Torula yeast</name>
    <name type="synonym">Candida utilis</name>
    <dbReference type="NCBI Taxonomy" id="983966"/>
    <lineage>
        <taxon>Eukaryota</taxon>
        <taxon>Fungi</taxon>
        <taxon>Dikarya</taxon>
        <taxon>Ascomycota</taxon>
        <taxon>Saccharomycotina</taxon>
        <taxon>Saccharomycetes</taxon>
        <taxon>Phaffomycetales</taxon>
        <taxon>Phaffomycetaceae</taxon>
        <taxon>Cyberlindnera</taxon>
    </lineage>
</organism>
<evidence type="ECO:0008006" key="6">
    <source>
        <dbReference type="Google" id="ProtNLM"/>
    </source>
</evidence>
<evidence type="ECO:0000313" key="3">
    <source>
        <dbReference type="EMBL" id="ODV71619.1"/>
    </source>
</evidence>
<proteinExistence type="predicted"/>
<accession>A0A0H5C4Y1</accession>
<dbReference type="GeneID" id="30990088"/>
<dbReference type="STRING" id="983966.A0A0H5C4Y1"/>
<dbReference type="RefSeq" id="XP_020068658.1">
    <property type="nucleotide sequence ID" value="XM_020215692.1"/>
</dbReference>
<feature type="compositionally biased region" description="Acidic residues" evidence="1">
    <location>
        <begin position="302"/>
        <end position="329"/>
    </location>
</feature>
<feature type="compositionally biased region" description="Basic and acidic residues" evidence="1">
    <location>
        <begin position="330"/>
        <end position="345"/>
    </location>
</feature>
<feature type="region of interest" description="Disordered" evidence="1">
    <location>
        <begin position="297"/>
        <end position="345"/>
    </location>
</feature>
<evidence type="ECO:0000313" key="2">
    <source>
        <dbReference type="EMBL" id="CEP22832.1"/>
    </source>
</evidence>
<reference evidence="4" key="2">
    <citation type="journal article" date="2015" name="J. Biotechnol.">
        <title>The structure of the Cyberlindnera jadinii genome and its relation to Candida utilis analyzed by the occurrence of single nucleotide polymorphisms.</title>
        <authorList>
            <person name="Rupp O."/>
            <person name="Brinkrolf K."/>
            <person name="Buerth C."/>
            <person name="Kunigo M."/>
            <person name="Schneider J."/>
            <person name="Jaenicke S."/>
            <person name="Goesmann A."/>
            <person name="Puehler A."/>
            <person name="Jaeger K.-E."/>
            <person name="Ernst J.F."/>
        </authorList>
    </citation>
    <scope>NUCLEOTIDE SEQUENCE [LARGE SCALE GENOMIC DNA]</scope>
    <source>
        <strain evidence="4">ATCC 18201 / CBS 1600 / BCRC 20928 / JCM 3617 / NBRC 0987 / NRRL Y-1542</strain>
    </source>
</reference>
<reference evidence="2" key="1">
    <citation type="submission" date="2014-12" db="EMBL/GenBank/DDBJ databases">
        <authorList>
            <person name="Jaenicke S."/>
        </authorList>
    </citation>
    <scope>NUCLEOTIDE SEQUENCE [LARGE SCALE GENOMIC DNA]</scope>
    <source>
        <strain evidence="2">CBS1600</strain>
    </source>
</reference>
<dbReference type="AlphaFoldDB" id="A0A0H5C4Y1"/>
<dbReference type="Proteomes" id="UP000094389">
    <property type="component" value="Unassembled WGS sequence"/>
</dbReference>
<accession>A0A1E4RWH3</accession>
<dbReference type="EMBL" id="CDQK01000003">
    <property type="protein sequence ID" value="CEP22832.1"/>
    <property type="molecule type" value="Genomic_DNA"/>
</dbReference>
<reference evidence="3 5" key="3">
    <citation type="journal article" date="2016" name="Proc. Natl. Acad. Sci. U.S.A.">
        <title>Comparative genomics of biotechnologically important yeasts.</title>
        <authorList>
            <person name="Riley R."/>
            <person name="Haridas S."/>
            <person name="Wolfe K.H."/>
            <person name="Lopes M.R."/>
            <person name="Hittinger C.T."/>
            <person name="Goeker M."/>
            <person name="Salamov A.A."/>
            <person name="Wisecaver J.H."/>
            <person name="Long T.M."/>
            <person name="Calvey C.H."/>
            <person name="Aerts A.L."/>
            <person name="Barry K.W."/>
            <person name="Choi C."/>
            <person name="Clum A."/>
            <person name="Coughlan A.Y."/>
            <person name="Deshpande S."/>
            <person name="Douglass A.P."/>
            <person name="Hanson S.J."/>
            <person name="Klenk H.-P."/>
            <person name="LaButti K.M."/>
            <person name="Lapidus A."/>
            <person name="Lindquist E.A."/>
            <person name="Lipzen A.M."/>
            <person name="Meier-Kolthoff J.P."/>
            <person name="Ohm R.A."/>
            <person name="Otillar R.P."/>
            <person name="Pangilinan J.L."/>
            <person name="Peng Y."/>
            <person name="Rokas A."/>
            <person name="Rosa C.A."/>
            <person name="Scheuner C."/>
            <person name="Sibirny A.A."/>
            <person name="Slot J.C."/>
            <person name="Stielow J.B."/>
            <person name="Sun H."/>
            <person name="Kurtzman C.P."/>
            <person name="Blackwell M."/>
            <person name="Grigoriev I.V."/>
            <person name="Jeffries T.W."/>
        </authorList>
    </citation>
    <scope>NUCLEOTIDE SEQUENCE [LARGE SCALE GENOMIC DNA]</scope>
    <source>
        <strain evidence="5">ATCC 18201 / CBS 1600 / BCRC 20928 / JCM 3617 / NBRC 0987 / NRRL Y-1542</strain>
        <strain evidence="3">NRRL Y-1542</strain>
    </source>
</reference>
<dbReference type="OMA" id="KQHEDEN"/>
<evidence type="ECO:0000313" key="5">
    <source>
        <dbReference type="Proteomes" id="UP000094389"/>
    </source>
</evidence>
<dbReference type="Proteomes" id="UP000038830">
    <property type="component" value="Unassembled WGS sequence"/>
</dbReference>
<name>A0A0H5C4Y1_CYBJN</name>
<sequence>MMKQHEDENISRYIQHLDVGNVLTVDLNLDNNTYIDPSIEAYRRALEHQKGVTRHVKTVTIPKSFNSDSVKFDVEGVPQIPEGVDPRKICPFCQKTFSHPGSMGRHLDLKKGSKDHPSSVIEQMRSQVKRRGDAELIKERRKLRARRYNARDDVKQRKRLNRKSVERVQRAKYREIRKFFDRLGKPQLEDNPTFPRLVLYFLKPNQWPSEPPSLETYRQLCGSLNEQFLADKEMNFYNEVMGKVQKSSEIWLTMTDEEKLEVWARELRSVAQQALQDISLFDLKNRDVYVRKEAKRQVFEADNQENNDNNDDSNDDSDDNDANNNESDGEDGKDSDKDFDYNHEELEAVAQAVVNDNEKDNVDPQIMN</sequence>